<name>A0ACA9M4K2_9GLOM</name>
<reference evidence="1" key="1">
    <citation type="submission" date="2021-06" db="EMBL/GenBank/DDBJ databases">
        <authorList>
            <person name="Kallberg Y."/>
            <person name="Tangrot J."/>
            <person name="Rosling A."/>
        </authorList>
    </citation>
    <scope>NUCLEOTIDE SEQUENCE</scope>
    <source>
        <strain evidence="1">AU212A</strain>
    </source>
</reference>
<dbReference type="Proteomes" id="UP000789860">
    <property type="component" value="Unassembled WGS sequence"/>
</dbReference>
<comment type="caution">
    <text evidence="1">The sequence shown here is derived from an EMBL/GenBank/DDBJ whole genome shotgun (WGS) entry which is preliminary data.</text>
</comment>
<organism evidence="1 2">
    <name type="scientific">Scutellospora calospora</name>
    <dbReference type="NCBI Taxonomy" id="85575"/>
    <lineage>
        <taxon>Eukaryota</taxon>
        <taxon>Fungi</taxon>
        <taxon>Fungi incertae sedis</taxon>
        <taxon>Mucoromycota</taxon>
        <taxon>Glomeromycotina</taxon>
        <taxon>Glomeromycetes</taxon>
        <taxon>Diversisporales</taxon>
        <taxon>Gigasporaceae</taxon>
        <taxon>Scutellospora</taxon>
    </lineage>
</organism>
<sequence>MKPSKENPKENFDEPFNGSDNEFDDTYEPYSLLQRKDFQRMSSLQLKFYYFFEEPNSIWAKLFSILSLFLTFATTTVICIDSLPNVIPQQHDIYLHICVSGRNYFDSGEMFWILIVVSPETVEPNLGSLEPEFGSLEPN</sequence>
<evidence type="ECO:0000313" key="2">
    <source>
        <dbReference type="Proteomes" id="UP000789860"/>
    </source>
</evidence>
<evidence type="ECO:0000313" key="1">
    <source>
        <dbReference type="EMBL" id="CAG8568598.1"/>
    </source>
</evidence>
<dbReference type="EMBL" id="CAJVPM010009941">
    <property type="protein sequence ID" value="CAG8568598.1"/>
    <property type="molecule type" value="Genomic_DNA"/>
</dbReference>
<protein>
    <submittedName>
        <fullName evidence="1">302_t:CDS:1</fullName>
    </submittedName>
</protein>
<gene>
    <name evidence="1" type="ORF">SCALOS_LOCUS5768</name>
</gene>
<keyword evidence="2" id="KW-1185">Reference proteome</keyword>
<accession>A0ACA9M4K2</accession>
<proteinExistence type="predicted"/>